<evidence type="ECO:0000259" key="3">
    <source>
        <dbReference type="PROSITE" id="PS51186"/>
    </source>
</evidence>
<dbReference type="Proteomes" id="UP000190285">
    <property type="component" value="Unassembled WGS sequence"/>
</dbReference>
<dbReference type="Pfam" id="PF00583">
    <property type="entry name" value="Acetyltransf_1"/>
    <property type="match status" value="1"/>
</dbReference>
<proteinExistence type="predicted"/>
<dbReference type="OrthoDB" id="9798006at2"/>
<keyword evidence="1 4" id="KW-0808">Transferase</keyword>
<dbReference type="PROSITE" id="PS51186">
    <property type="entry name" value="GNAT"/>
    <property type="match status" value="1"/>
</dbReference>
<dbReference type="GO" id="GO:0016747">
    <property type="term" value="F:acyltransferase activity, transferring groups other than amino-acyl groups"/>
    <property type="evidence" value="ECO:0007669"/>
    <property type="project" value="InterPro"/>
</dbReference>
<dbReference type="STRING" id="36842.SAMN02194393_02773"/>
<evidence type="ECO:0000313" key="4">
    <source>
        <dbReference type="EMBL" id="SKC73792.1"/>
    </source>
</evidence>
<dbReference type="EMBL" id="FUZT01000006">
    <property type="protein sequence ID" value="SKC73792.1"/>
    <property type="molecule type" value="Genomic_DNA"/>
</dbReference>
<dbReference type="SUPFAM" id="SSF55729">
    <property type="entry name" value="Acyl-CoA N-acyltransferases (Nat)"/>
    <property type="match status" value="1"/>
</dbReference>
<dbReference type="InterPro" id="IPR016181">
    <property type="entry name" value="Acyl_CoA_acyltransferase"/>
</dbReference>
<keyword evidence="2" id="KW-0012">Acyltransferase</keyword>
<dbReference type="PANTHER" id="PTHR42919">
    <property type="entry name" value="N-ALPHA-ACETYLTRANSFERASE"/>
    <property type="match status" value="1"/>
</dbReference>
<dbReference type="InterPro" id="IPR000182">
    <property type="entry name" value="GNAT_dom"/>
</dbReference>
<evidence type="ECO:0000313" key="5">
    <source>
        <dbReference type="Proteomes" id="UP000190285"/>
    </source>
</evidence>
<accession>A0A1T5LCS6</accession>
<evidence type="ECO:0000256" key="2">
    <source>
        <dbReference type="ARBA" id="ARBA00023315"/>
    </source>
</evidence>
<dbReference type="CDD" id="cd04301">
    <property type="entry name" value="NAT_SF"/>
    <property type="match status" value="1"/>
</dbReference>
<dbReference type="InterPro" id="IPR051556">
    <property type="entry name" value="N-term/lysine_N-AcTrnsfr"/>
</dbReference>
<dbReference type="Gene3D" id="3.40.630.30">
    <property type="match status" value="1"/>
</dbReference>
<reference evidence="4 5" key="1">
    <citation type="submission" date="2017-02" db="EMBL/GenBank/DDBJ databases">
        <authorList>
            <person name="Peterson S.W."/>
        </authorList>
    </citation>
    <scope>NUCLEOTIDE SEQUENCE [LARGE SCALE GENOMIC DNA]</scope>
    <source>
        <strain evidence="4 5">M1</strain>
    </source>
</reference>
<dbReference type="RefSeq" id="WP_079492347.1">
    <property type="nucleotide sequence ID" value="NZ_FUZT01000006.1"/>
</dbReference>
<gene>
    <name evidence="4" type="ORF">SAMN02194393_02773</name>
</gene>
<sequence>MEKVTLENINRYLSLNNELSKKDPYILITDKQSFLNKHKEKIIKEKEIIYILKENAADIGFIFIVIESQVVFIEKIYIKEAYKIHSKYIKMLYYIYKLLYKRNINQIKYIGVNENNELNKALKEFGFNMIKEHIQMEKKLQISPSTHYLPDIKIKAFHTIKNHQWIYQFMKECLNEEIFNYTLNEVKDIVEQEKDFAYIVYKETKPIGFIVAYINEKRNEQEEKKVIYIEEIAVHNNYRNKGVATKLINYICGLGKSKGMNIARLHVYSTNSAAYKLYEKLGFLRIKSIGHWVLDYTDYSKII</sequence>
<name>A0A1T5LCS6_9FIRM</name>
<dbReference type="AlphaFoldDB" id="A0A1T5LCS6"/>
<evidence type="ECO:0000256" key="1">
    <source>
        <dbReference type="ARBA" id="ARBA00022679"/>
    </source>
</evidence>
<keyword evidence="5" id="KW-1185">Reference proteome</keyword>
<feature type="domain" description="N-acetyltransferase" evidence="3">
    <location>
        <begin position="152"/>
        <end position="303"/>
    </location>
</feature>
<protein>
    <submittedName>
        <fullName evidence="4">Acetyltransferases</fullName>
    </submittedName>
</protein>
<dbReference type="PANTHER" id="PTHR42919:SF8">
    <property type="entry name" value="N-ALPHA-ACETYLTRANSFERASE 50"/>
    <property type="match status" value="1"/>
</dbReference>
<organism evidence="4 5">
    <name type="scientific">Maledivibacter halophilus</name>
    <dbReference type="NCBI Taxonomy" id="36842"/>
    <lineage>
        <taxon>Bacteria</taxon>
        <taxon>Bacillati</taxon>
        <taxon>Bacillota</taxon>
        <taxon>Clostridia</taxon>
        <taxon>Peptostreptococcales</taxon>
        <taxon>Caminicellaceae</taxon>
        <taxon>Maledivibacter</taxon>
    </lineage>
</organism>